<evidence type="ECO:0000313" key="1">
    <source>
        <dbReference type="EMBL" id="MBI9115654.1"/>
    </source>
</evidence>
<dbReference type="SUPFAM" id="SSF54593">
    <property type="entry name" value="Glyoxalase/Bleomycin resistance protein/Dihydroxybiphenyl dioxygenase"/>
    <property type="match status" value="1"/>
</dbReference>
<dbReference type="Proteomes" id="UP000602087">
    <property type="component" value="Unassembled WGS sequence"/>
</dbReference>
<dbReference type="InterPro" id="IPR029068">
    <property type="entry name" value="Glyas_Bleomycin-R_OHBP_Dase"/>
</dbReference>
<dbReference type="EMBL" id="JAEINH010000009">
    <property type="protein sequence ID" value="MBI9115654.1"/>
    <property type="molecule type" value="Genomic_DNA"/>
</dbReference>
<proteinExistence type="predicted"/>
<organism evidence="1 2">
    <name type="scientific">Sanguibacter suaedae</name>
    <dbReference type="NCBI Taxonomy" id="2795737"/>
    <lineage>
        <taxon>Bacteria</taxon>
        <taxon>Bacillati</taxon>
        <taxon>Actinomycetota</taxon>
        <taxon>Actinomycetes</taxon>
        <taxon>Micrococcales</taxon>
        <taxon>Sanguibacteraceae</taxon>
        <taxon>Sanguibacter</taxon>
    </lineage>
</organism>
<dbReference type="Gene3D" id="3.10.180.10">
    <property type="entry name" value="2,3-Dihydroxybiphenyl 1,2-Dioxygenase, domain 1"/>
    <property type="match status" value="1"/>
</dbReference>
<comment type="caution">
    <text evidence="1">The sequence shown here is derived from an EMBL/GenBank/DDBJ whole genome shotgun (WGS) entry which is preliminary data.</text>
</comment>
<dbReference type="AlphaFoldDB" id="A0A934I4X7"/>
<name>A0A934I4X7_9MICO</name>
<reference evidence="1" key="1">
    <citation type="submission" date="2020-12" db="EMBL/GenBank/DDBJ databases">
        <title>Sanguibacter suaedae sp. nov., isolated from Suaeda aralocaspica.</title>
        <authorList>
            <person name="Ma Q."/>
        </authorList>
    </citation>
    <scope>NUCLEOTIDE SEQUENCE</scope>
    <source>
        <strain evidence="1">YZGR15</strain>
    </source>
</reference>
<dbReference type="CDD" id="cd06587">
    <property type="entry name" value="VOC"/>
    <property type="match status" value="1"/>
</dbReference>
<gene>
    <name evidence="1" type="ORF">JAV76_11580</name>
</gene>
<keyword evidence="2" id="KW-1185">Reference proteome</keyword>
<protein>
    <submittedName>
        <fullName evidence="1">VOC family protein</fullName>
    </submittedName>
</protein>
<evidence type="ECO:0000313" key="2">
    <source>
        <dbReference type="Proteomes" id="UP000602087"/>
    </source>
</evidence>
<accession>A0A934I4X7</accession>
<sequence>MSPVPVPALDATPPDVFRGVYGMPMFATLPTSDLAASVDFWTRGLGFIDLFSIPGRLTHLRRWAFQDALLVPGEQHATAPTSGLSFACVLTQIDEVRAACEDLLPGCTSGPRTMPWNSVELQIITPERTRVTMTAARPLEPGSLEEQNLLDMGIEVPRG</sequence>